<dbReference type="Pfam" id="PF13639">
    <property type="entry name" value="zf-RING_2"/>
    <property type="match status" value="1"/>
</dbReference>
<dbReference type="AlphaFoldDB" id="A0A822ZJS1"/>
<keyword evidence="1" id="KW-0479">Metal-binding</keyword>
<dbReference type="PANTHER" id="PTHR24007">
    <property type="entry name" value="BRCA1-ASSOCIATED PROTEIN"/>
    <property type="match status" value="1"/>
</dbReference>
<feature type="region of interest" description="Disordered" evidence="5">
    <location>
        <begin position="1"/>
        <end position="43"/>
    </location>
</feature>
<proteinExistence type="predicted"/>
<dbReference type="PROSITE" id="PS50089">
    <property type="entry name" value="ZF_RING_2"/>
    <property type="match status" value="1"/>
</dbReference>
<evidence type="ECO:0000256" key="2">
    <source>
        <dbReference type="ARBA" id="ARBA00022771"/>
    </source>
</evidence>
<evidence type="ECO:0000259" key="7">
    <source>
        <dbReference type="PROSITE" id="PS50271"/>
    </source>
</evidence>
<evidence type="ECO:0000256" key="1">
    <source>
        <dbReference type="ARBA" id="ARBA00022723"/>
    </source>
</evidence>
<dbReference type="PROSITE" id="PS50271">
    <property type="entry name" value="ZF_UBP"/>
    <property type="match status" value="1"/>
</dbReference>
<evidence type="ECO:0000313" key="8">
    <source>
        <dbReference type="EMBL" id="DAD45107.1"/>
    </source>
</evidence>
<evidence type="ECO:0000256" key="3">
    <source>
        <dbReference type="ARBA" id="ARBA00022833"/>
    </source>
</evidence>
<dbReference type="SMART" id="SM00184">
    <property type="entry name" value="RING"/>
    <property type="match status" value="1"/>
</dbReference>
<dbReference type="SMART" id="SM00290">
    <property type="entry name" value="ZnF_UBP"/>
    <property type="match status" value="1"/>
</dbReference>
<accession>A0A822ZJS1</accession>
<keyword evidence="3" id="KW-0862">Zinc</keyword>
<evidence type="ECO:0000256" key="4">
    <source>
        <dbReference type="PROSITE-ProRule" id="PRU00502"/>
    </source>
</evidence>
<reference evidence="8 9" key="1">
    <citation type="journal article" date="2020" name="Mol. Biol. Evol.">
        <title>Distinct Expression and Methylation Patterns for Genes with Different Fates following a Single Whole-Genome Duplication in Flowering Plants.</title>
        <authorList>
            <person name="Shi T."/>
            <person name="Rahmani R.S."/>
            <person name="Gugger P.F."/>
            <person name="Wang M."/>
            <person name="Li H."/>
            <person name="Zhang Y."/>
            <person name="Li Z."/>
            <person name="Wang Q."/>
            <person name="Van de Peer Y."/>
            <person name="Marchal K."/>
            <person name="Chen J."/>
        </authorList>
    </citation>
    <scope>NUCLEOTIDE SEQUENCE [LARGE SCALE GENOMIC DNA]</scope>
    <source>
        <tissue evidence="8">Leaf</tissue>
    </source>
</reference>
<feature type="domain" description="UBP-type" evidence="7">
    <location>
        <begin position="217"/>
        <end position="317"/>
    </location>
</feature>
<evidence type="ECO:0000313" key="9">
    <source>
        <dbReference type="Proteomes" id="UP000607653"/>
    </source>
</evidence>
<dbReference type="CDD" id="cd16457">
    <property type="entry name" value="RING-H2_BRAP2"/>
    <property type="match status" value="1"/>
</dbReference>
<evidence type="ECO:0008006" key="10">
    <source>
        <dbReference type="Google" id="ProtNLM"/>
    </source>
</evidence>
<dbReference type="Pfam" id="PF02148">
    <property type="entry name" value="zf-UBP"/>
    <property type="match status" value="1"/>
</dbReference>
<evidence type="ECO:0000259" key="6">
    <source>
        <dbReference type="PROSITE" id="PS50089"/>
    </source>
</evidence>
<dbReference type="PANTHER" id="PTHR24007:SF7">
    <property type="entry name" value="BRCA1-ASSOCIATED PROTEIN"/>
    <property type="match status" value="1"/>
</dbReference>
<dbReference type="InterPro" id="IPR011422">
    <property type="entry name" value="BRAP2/ETP1_RRM"/>
</dbReference>
<dbReference type="SUPFAM" id="SSF57850">
    <property type="entry name" value="RING/U-box"/>
    <property type="match status" value="2"/>
</dbReference>
<dbReference type="InterPro" id="IPR047243">
    <property type="entry name" value="RING-H2_BRAP2"/>
</dbReference>
<evidence type="ECO:0000256" key="5">
    <source>
        <dbReference type="SAM" id="MobiDB-lite"/>
    </source>
</evidence>
<feature type="compositionally biased region" description="Polar residues" evidence="5">
    <location>
        <begin position="34"/>
        <end position="43"/>
    </location>
</feature>
<keyword evidence="9" id="KW-1185">Reference proteome</keyword>
<keyword evidence="2 4" id="KW-0863">Zinc-finger</keyword>
<dbReference type="Pfam" id="PF07576">
    <property type="entry name" value="BRAP2"/>
    <property type="match status" value="1"/>
</dbReference>
<dbReference type="EMBL" id="DUZY01000007">
    <property type="protein sequence ID" value="DAD45107.1"/>
    <property type="molecule type" value="Genomic_DNA"/>
</dbReference>
<dbReference type="Gene3D" id="3.30.40.10">
    <property type="entry name" value="Zinc/RING finger domain, C3HC4 (zinc finger)"/>
    <property type="match status" value="2"/>
</dbReference>
<name>A0A822ZJS1_NELNU</name>
<feature type="domain" description="RING-type" evidence="6">
    <location>
        <begin position="183"/>
        <end position="223"/>
    </location>
</feature>
<comment type="caution">
    <text evidence="8">The sequence shown here is derived from an EMBL/GenBank/DDBJ whole genome shotgun (WGS) entry which is preliminary data.</text>
</comment>
<dbReference type="InterPro" id="IPR001841">
    <property type="entry name" value="Znf_RING"/>
</dbReference>
<organism evidence="8 9">
    <name type="scientific">Nelumbo nucifera</name>
    <name type="common">Sacred lotus</name>
    <dbReference type="NCBI Taxonomy" id="4432"/>
    <lineage>
        <taxon>Eukaryota</taxon>
        <taxon>Viridiplantae</taxon>
        <taxon>Streptophyta</taxon>
        <taxon>Embryophyta</taxon>
        <taxon>Tracheophyta</taxon>
        <taxon>Spermatophyta</taxon>
        <taxon>Magnoliopsida</taxon>
        <taxon>Proteales</taxon>
        <taxon>Nelumbonaceae</taxon>
        <taxon>Nelumbo</taxon>
    </lineage>
</organism>
<protein>
    <recommendedName>
        <fullName evidence="10">BRCA1-associated protein</fullName>
    </recommendedName>
</protein>
<dbReference type="CDD" id="cd12437">
    <property type="entry name" value="RRM_BRAP2_like"/>
    <property type="match status" value="1"/>
</dbReference>
<feature type="compositionally biased region" description="Low complexity" evidence="5">
    <location>
        <begin position="1"/>
        <end position="15"/>
    </location>
</feature>
<dbReference type="GO" id="GO:0008270">
    <property type="term" value="F:zinc ion binding"/>
    <property type="evidence" value="ECO:0007669"/>
    <property type="project" value="UniProtKB-KW"/>
</dbReference>
<dbReference type="Proteomes" id="UP000607653">
    <property type="component" value="Unassembled WGS sequence"/>
</dbReference>
<sequence>MSTTSTSDSAATGSTPEDVLRPSTAVDPGDMSEPSGSDVTQSLAFSSGNPGILETRGVMILYRDDIFSSTSQLPVDRKPYLCVLAVPNHLKPQNFCQFCDSFIQHILEMRLVRNDGMGDQYSVLIRLDNQNSADDFYKHFNGRRFSSQEEEVCRVLFIVDVQYAALIEHAQFSSASSMEEPYCPVCLERLDQDMSGILTTICNHSFHCSCISKWTDSSCPVCRYCQQQPEKSNCSVCGTSENLWICVICGFVGCGRYKEGHAIRHWKETQHRYSVGLETQRQYLYNFLLPLFKIPVHPMIFCRRGREEEEEEEDSKMKKEECNKGILKSVKSGSRRLLKAIKGLLQFIDLPLHLLPIHPWRMSRRRRGSRNMRRRPTRRLDERRLNGDWKEQTAVNSVSEKMRNLEEQWEACKQGLVTEEESISAWLIHHRSHLLIVE</sequence>
<dbReference type="InterPro" id="IPR013083">
    <property type="entry name" value="Znf_RING/FYVE/PHD"/>
</dbReference>
<gene>
    <name evidence="8" type="ORF">HUJ06_003337</name>
</gene>
<dbReference type="InterPro" id="IPR001607">
    <property type="entry name" value="Znf_UBP"/>
</dbReference>